<dbReference type="VEuPathDB" id="TriTrypDB:ADEAN_000685900"/>
<organism evidence="1 2">
    <name type="scientific">Angomonas deanei</name>
    <dbReference type="NCBI Taxonomy" id="59799"/>
    <lineage>
        <taxon>Eukaryota</taxon>
        <taxon>Discoba</taxon>
        <taxon>Euglenozoa</taxon>
        <taxon>Kinetoplastea</taxon>
        <taxon>Metakinetoplastina</taxon>
        <taxon>Trypanosomatida</taxon>
        <taxon>Trypanosomatidae</taxon>
        <taxon>Strigomonadinae</taxon>
        <taxon>Angomonas</taxon>
    </lineage>
</organism>
<protein>
    <submittedName>
        <fullName evidence="1">Uncharacterized protein</fullName>
    </submittedName>
</protein>
<dbReference type="AlphaFoldDB" id="A0A7G2CKC2"/>
<reference evidence="1 2" key="1">
    <citation type="submission" date="2020-08" db="EMBL/GenBank/DDBJ databases">
        <authorList>
            <person name="Newling K."/>
            <person name="Davey J."/>
            <person name="Forrester S."/>
        </authorList>
    </citation>
    <scope>NUCLEOTIDE SEQUENCE [LARGE SCALE GENOMIC DNA]</scope>
    <source>
        <strain evidence="2">Crithidia deanei Carvalho (ATCC PRA-265)</strain>
    </source>
</reference>
<evidence type="ECO:0000313" key="2">
    <source>
        <dbReference type="Proteomes" id="UP000515908"/>
    </source>
</evidence>
<proteinExistence type="predicted"/>
<gene>
    <name evidence="1" type="ORF">ADEAN_000685900</name>
</gene>
<accession>A0A7G2CKC2</accession>
<dbReference type="Proteomes" id="UP000515908">
    <property type="component" value="Chromosome 13"/>
</dbReference>
<name>A0A7G2CKC2_9TRYP</name>
<keyword evidence="2" id="KW-1185">Reference proteome</keyword>
<dbReference type="EMBL" id="LR877157">
    <property type="protein sequence ID" value="CAD2219354.1"/>
    <property type="molecule type" value="Genomic_DNA"/>
</dbReference>
<evidence type="ECO:0000313" key="1">
    <source>
        <dbReference type="EMBL" id="CAD2219354.1"/>
    </source>
</evidence>
<sequence length="70" mass="7968">MEQEIVYRWGKVAEQKEPVLFPFITPVSDGCPGLAWSAIKSSPYSSIMPYLERRLRMRSTDADPAHPSSR</sequence>